<proteinExistence type="predicted"/>
<dbReference type="InterPro" id="IPR055449">
    <property type="entry name" value="Iec3-like_M"/>
</dbReference>
<dbReference type="Proteomes" id="UP000005426">
    <property type="component" value="Unassembled WGS sequence"/>
</dbReference>
<feature type="region of interest" description="Disordered" evidence="1">
    <location>
        <begin position="1"/>
        <end position="20"/>
    </location>
</feature>
<feature type="region of interest" description="Disordered" evidence="1">
    <location>
        <begin position="186"/>
        <end position="354"/>
    </location>
</feature>
<sequence>MADSPAKADGGSERRPAGYKSWKKKYRKMRIVFDQKMHECEELHKQEAKAASTVKRLAIENDHETNRAILLCSRLLDLLVEVNNSPQIPPERRIDLSLEPPSNESAPCLPIDRERQSHKDEAMKKLNKLLDMPHPTYGSAKESNSTFLADLSTLDGESHPAHFLSADDIDDYIYLIDTGLDPESALPTMAPLAHPAANAPSNPQAKNPTSVTNWLRKHAPKIFLQDGETHGDADDEAGVGTGPGSGHSSARKPRGSAKGERGGGKASGGKSKKTGAASRISAAERGDADASMDDDGEFAATPVTARSKRKRDDDTGYKPRGSSSRPTKKKRKSDVEATPTVRKSKKEAAAHKDD</sequence>
<feature type="non-terminal residue" evidence="4">
    <location>
        <position position="354"/>
    </location>
</feature>
<evidence type="ECO:0000313" key="4">
    <source>
        <dbReference type="EMBL" id="EHK39532.1"/>
    </source>
</evidence>
<comment type="caution">
    <text evidence="4">The sequence shown here is derived from an EMBL/GenBank/DDBJ whole genome shotgun (WGS) entry which is preliminary data.</text>
</comment>
<dbReference type="Pfam" id="PF24244">
    <property type="entry name" value="Iec3-like_M"/>
    <property type="match status" value="1"/>
</dbReference>
<dbReference type="InterPro" id="IPR032742">
    <property type="entry name" value="Iec3_N"/>
</dbReference>
<accession>G9PCF8</accession>
<keyword evidence="5" id="KW-1185">Reference proteome</keyword>
<gene>
    <name evidence="4" type="ORF">TRIATDRAFT_177708</name>
</gene>
<dbReference type="STRING" id="452589.G9PCF8"/>
<protein>
    <submittedName>
        <fullName evidence="4">Uncharacterized protein</fullName>
    </submittedName>
</protein>
<feature type="domain" description="INO80 complex subunit 3-like middle region" evidence="3">
    <location>
        <begin position="124"/>
        <end position="228"/>
    </location>
</feature>
<dbReference type="HOGENOM" id="CLU_038623_0_0_1"/>
<dbReference type="GO" id="GO:0006338">
    <property type="term" value="P:chromatin remodeling"/>
    <property type="evidence" value="ECO:0007669"/>
    <property type="project" value="InterPro"/>
</dbReference>
<dbReference type="eggNOG" id="ENOG502SG34">
    <property type="taxonomic scope" value="Eukaryota"/>
</dbReference>
<dbReference type="OrthoDB" id="4095124at2759"/>
<dbReference type="OMA" id="PVSVYNW"/>
<evidence type="ECO:0000313" key="5">
    <source>
        <dbReference type="Proteomes" id="UP000005426"/>
    </source>
</evidence>
<evidence type="ECO:0000259" key="2">
    <source>
        <dbReference type="Pfam" id="PF14612"/>
    </source>
</evidence>
<dbReference type="GO" id="GO:0031011">
    <property type="term" value="C:Ino80 complex"/>
    <property type="evidence" value="ECO:0007669"/>
    <property type="project" value="InterPro"/>
</dbReference>
<dbReference type="AlphaFoldDB" id="G9PCF8"/>
<reference evidence="4 5" key="1">
    <citation type="journal article" date="2011" name="Genome Biol.">
        <title>Comparative genome sequence analysis underscores mycoparasitism as the ancestral life style of Trichoderma.</title>
        <authorList>
            <person name="Kubicek C.P."/>
            <person name="Herrera-Estrella A."/>
            <person name="Seidl-Seiboth V."/>
            <person name="Martinez D.A."/>
            <person name="Druzhinina I.S."/>
            <person name="Thon M."/>
            <person name="Zeilinger S."/>
            <person name="Casas-Flores S."/>
            <person name="Horwitz B.A."/>
            <person name="Mukherjee P.K."/>
            <person name="Mukherjee M."/>
            <person name="Kredics L."/>
            <person name="Alcaraz L.D."/>
            <person name="Aerts A."/>
            <person name="Antal Z."/>
            <person name="Atanasova L."/>
            <person name="Cervantes-Badillo M.G."/>
            <person name="Challacombe J."/>
            <person name="Chertkov O."/>
            <person name="McCluskey K."/>
            <person name="Coulpier F."/>
            <person name="Deshpande N."/>
            <person name="von Doehren H."/>
            <person name="Ebbole D.J."/>
            <person name="Esquivel-Naranjo E.U."/>
            <person name="Fekete E."/>
            <person name="Flipphi M."/>
            <person name="Glaser F."/>
            <person name="Gomez-Rodriguez E.Y."/>
            <person name="Gruber S."/>
            <person name="Han C."/>
            <person name="Henrissat B."/>
            <person name="Hermosa R."/>
            <person name="Hernandez-Onate M."/>
            <person name="Karaffa L."/>
            <person name="Kosti I."/>
            <person name="Le Crom S."/>
            <person name="Lindquist E."/>
            <person name="Lucas S."/>
            <person name="Luebeck M."/>
            <person name="Luebeck P.S."/>
            <person name="Margeot A."/>
            <person name="Metz B."/>
            <person name="Misra M."/>
            <person name="Nevalainen H."/>
            <person name="Omann M."/>
            <person name="Packer N."/>
            <person name="Perrone G."/>
            <person name="Uresti-Rivera E.E."/>
            <person name="Salamov A."/>
            <person name="Schmoll M."/>
            <person name="Seiboth B."/>
            <person name="Shapiro H."/>
            <person name="Sukno S."/>
            <person name="Tamayo-Ramos J.A."/>
            <person name="Tisch D."/>
            <person name="Wiest A."/>
            <person name="Wilkinson H.H."/>
            <person name="Zhang M."/>
            <person name="Coutinho P.M."/>
            <person name="Kenerley C.M."/>
            <person name="Monte E."/>
            <person name="Baker S.E."/>
            <person name="Grigoriev I.V."/>
        </authorList>
    </citation>
    <scope>NUCLEOTIDE SEQUENCE [LARGE SCALE GENOMIC DNA]</scope>
    <source>
        <strain evidence="5">ATCC 20476 / IMI 206040</strain>
    </source>
</reference>
<evidence type="ECO:0000259" key="3">
    <source>
        <dbReference type="Pfam" id="PF24244"/>
    </source>
</evidence>
<evidence type="ECO:0000256" key="1">
    <source>
        <dbReference type="SAM" id="MobiDB-lite"/>
    </source>
</evidence>
<dbReference type="EMBL" id="ABDG02000029">
    <property type="protein sequence ID" value="EHK39532.1"/>
    <property type="molecule type" value="Genomic_DNA"/>
</dbReference>
<feature type="domain" description="INO80 complex subunit 3 N-terminal" evidence="2">
    <location>
        <begin position="20"/>
        <end position="98"/>
    </location>
</feature>
<feature type="compositionally biased region" description="Polar residues" evidence="1">
    <location>
        <begin position="199"/>
        <end position="213"/>
    </location>
</feature>
<dbReference type="Pfam" id="PF14612">
    <property type="entry name" value="Ino80_Iec3"/>
    <property type="match status" value="1"/>
</dbReference>
<organism evidence="4 5">
    <name type="scientific">Hypocrea atroviridis (strain ATCC 20476 / IMI 206040)</name>
    <name type="common">Trichoderma atroviride</name>
    <dbReference type="NCBI Taxonomy" id="452589"/>
    <lineage>
        <taxon>Eukaryota</taxon>
        <taxon>Fungi</taxon>
        <taxon>Dikarya</taxon>
        <taxon>Ascomycota</taxon>
        <taxon>Pezizomycotina</taxon>
        <taxon>Sordariomycetes</taxon>
        <taxon>Hypocreomycetidae</taxon>
        <taxon>Hypocreales</taxon>
        <taxon>Hypocreaceae</taxon>
        <taxon>Trichoderma</taxon>
    </lineage>
</organism>
<name>G9PCF8_HYPAI</name>